<evidence type="ECO:0000313" key="11">
    <source>
        <dbReference type="Proteomes" id="UP000070544"/>
    </source>
</evidence>
<dbReference type="PANTHER" id="PTHR47168:SF1">
    <property type="entry name" value="OS02G0798600 PROTEIN"/>
    <property type="match status" value="1"/>
</dbReference>
<dbReference type="AlphaFoldDB" id="A0A139AIU0"/>
<evidence type="ECO:0000256" key="4">
    <source>
        <dbReference type="ARBA" id="ARBA00022771"/>
    </source>
</evidence>
<dbReference type="GO" id="GO:0016020">
    <property type="term" value="C:membrane"/>
    <property type="evidence" value="ECO:0007669"/>
    <property type="project" value="UniProtKB-SubCell"/>
</dbReference>
<dbReference type="SUPFAM" id="SSF57850">
    <property type="entry name" value="RING/U-box"/>
    <property type="match status" value="1"/>
</dbReference>
<protein>
    <recommendedName>
        <fullName evidence="9">RING-type domain-containing protein</fullName>
    </recommendedName>
</protein>
<keyword evidence="7" id="KW-0472">Membrane</keyword>
<keyword evidence="4" id="KW-0863">Zinc-finger</keyword>
<evidence type="ECO:0000256" key="5">
    <source>
        <dbReference type="ARBA" id="ARBA00022833"/>
    </source>
</evidence>
<evidence type="ECO:0000259" key="9">
    <source>
        <dbReference type="Pfam" id="PF17123"/>
    </source>
</evidence>
<dbReference type="InterPro" id="IPR001841">
    <property type="entry name" value="Znf_RING"/>
</dbReference>
<comment type="subcellular location">
    <subcellularLocation>
        <location evidence="1">Membrane</location>
        <topology evidence="1">Single-pass membrane protein</topology>
    </subcellularLocation>
</comment>
<dbReference type="Gene3D" id="3.30.40.10">
    <property type="entry name" value="Zinc/RING finger domain, C3HC4 (zinc finger)"/>
    <property type="match status" value="1"/>
</dbReference>
<keyword evidence="3" id="KW-0479">Metal-binding</keyword>
<accession>A0A139AIU0</accession>
<feature type="domain" description="RING-type" evidence="9">
    <location>
        <begin position="132"/>
        <end position="155"/>
    </location>
</feature>
<feature type="non-terminal residue" evidence="10">
    <location>
        <position position="1"/>
    </location>
</feature>
<evidence type="ECO:0000256" key="7">
    <source>
        <dbReference type="ARBA" id="ARBA00023136"/>
    </source>
</evidence>
<dbReference type="InterPro" id="IPR013083">
    <property type="entry name" value="Znf_RING/FYVE/PHD"/>
</dbReference>
<gene>
    <name evidence="10" type="ORF">M427DRAFT_55355</name>
</gene>
<reference evidence="10 11" key="1">
    <citation type="journal article" date="2015" name="Genome Biol. Evol.">
        <title>Phylogenomic analyses indicate that early fungi evolved digesting cell walls of algal ancestors of land plants.</title>
        <authorList>
            <person name="Chang Y."/>
            <person name="Wang S."/>
            <person name="Sekimoto S."/>
            <person name="Aerts A.L."/>
            <person name="Choi C."/>
            <person name="Clum A."/>
            <person name="LaButti K.M."/>
            <person name="Lindquist E.A."/>
            <person name="Yee Ngan C."/>
            <person name="Ohm R.A."/>
            <person name="Salamov A.A."/>
            <person name="Grigoriev I.V."/>
            <person name="Spatafora J.W."/>
            <person name="Berbee M.L."/>
        </authorList>
    </citation>
    <scope>NUCLEOTIDE SEQUENCE [LARGE SCALE GENOMIC DNA]</scope>
    <source>
        <strain evidence="10 11">JEL478</strain>
    </source>
</reference>
<feature type="region of interest" description="Disordered" evidence="8">
    <location>
        <begin position="22"/>
        <end position="46"/>
    </location>
</feature>
<proteinExistence type="predicted"/>
<keyword evidence="5" id="KW-0862">Zinc</keyword>
<sequence>RLMSPKLVERIPIRIFERDKSRAATSVTEAPQKLDSTRGKLSHGSTLIHHRPSVETLPSPVRSWRSSWAPMGYHRHSVVGVKHPTRYSEDILWNSTRSSTGQINLEATIALVAPTVNSKHDGASLSSEAPWCTICLTAFEDGDELRVLPCQHEFHLLVG</sequence>
<dbReference type="Proteomes" id="UP000070544">
    <property type="component" value="Unassembled WGS sequence"/>
</dbReference>
<keyword evidence="11" id="KW-1185">Reference proteome</keyword>
<dbReference type="GO" id="GO:0008270">
    <property type="term" value="F:zinc ion binding"/>
    <property type="evidence" value="ECO:0007669"/>
    <property type="project" value="UniProtKB-KW"/>
</dbReference>
<evidence type="ECO:0000256" key="2">
    <source>
        <dbReference type="ARBA" id="ARBA00022692"/>
    </source>
</evidence>
<feature type="non-terminal residue" evidence="10">
    <location>
        <position position="159"/>
    </location>
</feature>
<organism evidence="10 11">
    <name type="scientific">Gonapodya prolifera (strain JEL478)</name>
    <name type="common">Monoblepharis prolifera</name>
    <dbReference type="NCBI Taxonomy" id="1344416"/>
    <lineage>
        <taxon>Eukaryota</taxon>
        <taxon>Fungi</taxon>
        <taxon>Fungi incertae sedis</taxon>
        <taxon>Chytridiomycota</taxon>
        <taxon>Chytridiomycota incertae sedis</taxon>
        <taxon>Monoblepharidomycetes</taxon>
        <taxon>Monoblepharidales</taxon>
        <taxon>Gonapodyaceae</taxon>
        <taxon>Gonapodya</taxon>
    </lineage>
</organism>
<evidence type="ECO:0000313" key="10">
    <source>
        <dbReference type="EMBL" id="KXS16731.1"/>
    </source>
</evidence>
<dbReference type="InterPro" id="IPR051653">
    <property type="entry name" value="E3_ligase_sorting_rcpt"/>
</dbReference>
<dbReference type="PANTHER" id="PTHR47168">
    <property type="entry name" value="RING ZINC FINGER DOMAIN SUPERFAMILY PROTEIN-RELATED"/>
    <property type="match status" value="1"/>
</dbReference>
<keyword evidence="2" id="KW-0812">Transmembrane</keyword>
<dbReference type="OrthoDB" id="8062037at2759"/>
<evidence type="ECO:0000256" key="1">
    <source>
        <dbReference type="ARBA" id="ARBA00004167"/>
    </source>
</evidence>
<evidence type="ECO:0000256" key="8">
    <source>
        <dbReference type="SAM" id="MobiDB-lite"/>
    </source>
</evidence>
<keyword evidence="6" id="KW-1133">Transmembrane helix</keyword>
<evidence type="ECO:0000256" key="6">
    <source>
        <dbReference type="ARBA" id="ARBA00022989"/>
    </source>
</evidence>
<dbReference type="Pfam" id="PF17123">
    <property type="entry name" value="zf-RING_11"/>
    <property type="match status" value="1"/>
</dbReference>
<evidence type="ECO:0000256" key="3">
    <source>
        <dbReference type="ARBA" id="ARBA00022723"/>
    </source>
</evidence>
<dbReference type="EMBL" id="KQ965751">
    <property type="protein sequence ID" value="KXS16731.1"/>
    <property type="molecule type" value="Genomic_DNA"/>
</dbReference>
<name>A0A139AIU0_GONPJ</name>